<protein>
    <submittedName>
        <fullName evidence="2">P1 family peptidase</fullName>
    </submittedName>
</protein>
<evidence type="ECO:0000313" key="3">
    <source>
        <dbReference type="Proteomes" id="UP000698963"/>
    </source>
</evidence>
<proteinExistence type="inferred from homology"/>
<dbReference type="PANTHER" id="PTHR36512:SF3">
    <property type="entry name" value="BLR5678 PROTEIN"/>
    <property type="match status" value="1"/>
</dbReference>
<gene>
    <name evidence="2" type="ORF">K8W16_02650</name>
</gene>
<accession>A0A921DR01</accession>
<dbReference type="CDD" id="cd02252">
    <property type="entry name" value="nylC_like"/>
    <property type="match status" value="1"/>
</dbReference>
<organism evidence="2 3">
    <name type="scientific">Mailhella massiliensis</name>
    <dbReference type="NCBI Taxonomy" id="1903261"/>
    <lineage>
        <taxon>Bacteria</taxon>
        <taxon>Pseudomonadati</taxon>
        <taxon>Thermodesulfobacteriota</taxon>
        <taxon>Desulfovibrionia</taxon>
        <taxon>Desulfovibrionales</taxon>
        <taxon>Desulfovibrionaceae</taxon>
        <taxon>Mailhella</taxon>
    </lineage>
</organism>
<dbReference type="SUPFAM" id="SSF56266">
    <property type="entry name" value="DmpA/ArgJ-like"/>
    <property type="match status" value="1"/>
</dbReference>
<name>A0A921DR01_9BACT</name>
<reference evidence="2" key="2">
    <citation type="submission" date="2021-09" db="EMBL/GenBank/DDBJ databases">
        <authorList>
            <person name="Gilroy R."/>
        </authorList>
    </citation>
    <scope>NUCLEOTIDE SEQUENCE</scope>
    <source>
        <strain evidence="2">ChiGjej2B2-19336</strain>
    </source>
</reference>
<comment type="similarity">
    <text evidence="1">Belongs to the peptidase S58 family.</text>
</comment>
<dbReference type="RefSeq" id="WP_304120908.1">
    <property type="nucleotide sequence ID" value="NZ_DYZA01000049.1"/>
</dbReference>
<dbReference type="InterPro" id="IPR016117">
    <property type="entry name" value="ArgJ-like_dom_sf"/>
</dbReference>
<dbReference type="Proteomes" id="UP000698963">
    <property type="component" value="Unassembled WGS sequence"/>
</dbReference>
<reference evidence="2" key="1">
    <citation type="journal article" date="2021" name="PeerJ">
        <title>Extensive microbial diversity within the chicken gut microbiome revealed by metagenomics and culture.</title>
        <authorList>
            <person name="Gilroy R."/>
            <person name="Ravi A."/>
            <person name="Getino M."/>
            <person name="Pursley I."/>
            <person name="Horton D.L."/>
            <person name="Alikhan N.F."/>
            <person name="Baker D."/>
            <person name="Gharbi K."/>
            <person name="Hall N."/>
            <person name="Watson M."/>
            <person name="Adriaenssens E.M."/>
            <person name="Foster-Nyarko E."/>
            <person name="Jarju S."/>
            <person name="Secka A."/>
            <person name="Antonio M."/>
            <person name="Oren A."/>
            <person name="Chaudhuri R.R."/>
            <person name="La Ragione R."/>
            <person name="Hildebrand F."/>
            <person name="Pallen M.J."/>
        </authorList>
    </citation>
    <scope>NUCLEOTIDE SEQUENCE</scope>
    <source>
        <strain evidence="2">ChiGjej2B2-19336</strain>
    </source>
</reference>
<dbReference type="PANTHER" id="PTHR36512">
    <property type="entry name" value="D-AMINOPEPTIDASE"/>
    <property type="match status" value="1"/>
</dbReference>
<dbReference type="EMBL" id="DYZA01000049">
    <property type="protein sequence ID" value="HJD96531.1"/>
    <property type="molecule type" value="Genomic_DNA"/>
</dbReference>
<dbReference type="AlphaFoldDB" id="A0A921DR01"/>
<dbReference type="InterPro" id="IPR005321">
    <property type="entry name" value="Peptidase_S58_DmpA"/>
</dbReference>
<dbReference type="Pfam" id="PF03576">
    <property type="entry name" value="Peptidase_S58"/>
    <property type="match status" value="1"/>
</dbReference>
<comment type="caution">
    <text evidence="2">The sequence shown here is derived from an EMBL/GenBank/DDBJ whole genome shotgun (WGS) entry which is preliminary data.</text>
</comment>
<evidence type="ECO:0000313" key="2">
    <source>
        <dbReference type="EMBL" id="HJD96531.1"/>
    </source>
</evidence>
<dbReference type="Gene3D" id="3.60.70.12">
    <property type="entry name" value="L-amino peptidase D-ALA esterase/amidase"/>
    <property type="match status" value="1"/>
</dbReference>
<dbReference type="GO" id="GO:0004177">
    <property type="term" value="F:aminopeptidase activity"/>
    <property type="evidence" value="ECO:0007669"/>
    <property type="project" value="TreeGrafter"/>
</dbReference>
<evidence type="ECO:0000256" key="1">
    <source>
        <dbReference type="ARBA" id="ARBA00007068"/>
    </source>
</evidence>
<sequence length="326" mass="33454">MNDILTEIPFNEIPGLRTGHAQDNEGITGCTVLLADTDMAAAVDVRGGGPASRETELLSPTASCERIHALLLGGGSAFGLRAAEGVMRYLEERGRGFDTGFAFVPLVCASCLYDLGIGAPGARPDADMGYAACLDTSRNSADCGNVGAGTGCTVGKLGGAATMMKSGLGFYAVRTGEVMVGAVVAVNALGDIFDIETGRQTAGMLSPDGRSFASSERALFRTCAERADNLFTGNTTIGAVVTNACFDKSRLKKIAAMAHNGFARTIRPVHTSADGDSIYALSTGSLRANLDAVGTLAAYVMGKAVNRAVLSARGMAGCPAACDLPF</sequence>